<accession>A0A0J7J6H3</accession>
<name>A0A0J7J6H3_9GAMM</name>
<reference evidence="2 3" key="1">
    <citation type="submission" date="2015-06" db="EMBL/GenBank/DDBJ databases">
        <title>Marinobacter subterrani, a genetically tractable neutrophilic iron-oxidizing strain isolated from the Soudan Iron Mine.</title>
        <authorList>
            <person name="Bonis B.M."/>
            <person name="Gralnick J.A."/>
        </authorList>
    </citation>
    <scope>NUCLEOTIDE SEQUENCE [LARGE SCALE GENOMIC DNA]</scope>
    <source>
        <strain evidence="2 3">JG233</strain>
    </source>
</reference>
<evidence type="ECO:0000313" key="2">
    <source>
        <dbReference type="EMBL" id="KMQ73777.1"/>
    </source>
</evidence>
<dbReference type="Proteomes" id="UP000036102">
    <property type="component" value="Unassembled WGS sequence"/>
</dbReference>
<keyword evidence="1" id="KW-0472">Membrane</keyword>
<protein>
    <submittedName>
        <fullName evidence="2">Uncharacterized protein</fullName>
    </submittedName>
</protein>
<organism evidence="2 3">
    <name type="scientific">Marinobacter subterrani</name>
    <dbReference type="NCBI Taxonomy" id="1658765"/>
    <lineage>
        <taxon>Bacteria</taxon>
        <taxon>Pseudomonadati</taxon>
        <taxon>Pseudomonadota</taxon>
        <taxon>Gammaproteobacteria</taxon>
        <taxon>Pseudomonadales</taxon>
        <taxon>Marinobacteraceae</taxon>
        <taxon>Marinobacter</taxon>
    </lineage>
</organism>
<keyword evidence="1" id="KW-1133">Transmembrane helix</keyword>
<dbReference type="EMBL" id="LFBU01000002">
    <property type="protein sequence ID" value="KMQ73777.1"/>
    <property type="molecule type" value="Genomic_DNA"/>
</dbReference>
<gene>
    <name evidence="2" type="ORF">Msub_20998</name>
</gene>
<evidence type="ECO:0000313" key="3">
    <source>
        <dbReference type="Proteomes" id="UP000036102"/>
    </source>
</evidence>
<sequence length="83" mass="9370">MVDVDPGYLKLGLDLLQLIGLVLLAVYTHITQRSKVNARAIEKVSAALTQRMDDKEDDDDEKRGHLESRLATWSAGWTWRSTS</sequence>
<proteinExistence type="predicted"/>
<dbReference type="STRING" id="1658765.Msub_20998"/>
<keyword evidence="3" id="KW-1185">Reference proteome</keyword>
<feature type="transmembrane region" description="Helical" evidence="1">
    <location>
        <begin position="12"/>
        <end position="30"/>
    </location>
</feature>
<dbReference type="PATRIC" id="fig|1658765.3.peg.4254"/>
<evidence type="ECO:0000256" key="1">
    <source>
        <dbReference type="SAM" id="Phobius"/>
    </source>
</evidence>
<dbReference type="AlphaFoldDB" id="A0A0J7J6H3"/>
<keyword evidence="1" id="KW-0812">Transmembrane</keyword>
<dbReference type="RefSeq" id="WP_048497971.1">
    <property type="nucleotide sequence ID" value="NZ_LFBU01000002.1"/>
</dbReference>
<comment type="caution">
    <text evidence="2">The sequence shown here is derived from an EMBL/GenBank/DDBJ whole genome shotgun (WGS) entry which is preliminary data.</text>
</comment>